<dbReference type="AlphaFoldDB" id="A0A1M6NC71"/>
<dbReference type="PROSITE" id="PS01128">
    <property type="entry name" value="SHIKIMATE_KINASE"/>
    <property type="match status" value="1"/>
</dbReference>
<dbReference type="InterPro" id="IPR031322">
    <property type="entry name" value="Shikimate/glucono_kinase"/>
</dbReference>
<dbReference type="Gene3D" id="3.40.50.300">
    <property type="entry name" value="P-loop containing nucleotide triphosphate hydrolases"/>
    <property type="match status" value="1"/>
</dbReference>
<dbReference type="GO" id="GO:0005829">
    <property type="term" value="C:cytosol"/>
    <property type="evidence" value="ECO:0007669"/>
    <property type="project" value="TreeGrafter"/>
</dbReference>
<evidence type="ECO:0000256" key="10">
    <source>
        <dbReference type="ARBA" id="ARBA00048567"/>
    </source>
</evidence>
<feature type="binding site" evidence="11">
    <location>
        <position position="26"/>
    </location>
    <ligand>
        <name>Mg(2+)</name>
        <dbReference type="ChEBI" id="CHEBI:18420"/>
    </ligand>
</feature>
<evidence type="ECO:0000256" key="11">
    <source>
        <dbReference type="HAMAP-Rule" id="MF_00109"/>
    </source>
</evidence>
<dbReference type="InterPro" id="IPR023000">
    <property type="entry name" value="Shikimate_kinase_CS"/>
</dbReference>
<evidence type="ECO:0000313" key="13">
    <source>
        <dbReference type="EMBL" id="SHJ93301.1"/>
    </source>
</evidence>
<dbReference type="InterPro" id="IPR027417">
    <property type="entry name" value="P-loop_NTPase"/>
</dbReference>
<sequence>MAILRPVSSDRRPTLVLVGPPGAGKTTVGRALARRLGVSFTDADHLIEERAGKSIPDVFVEDGEPAFRELEREVIAEALTSTDGVLALGGGAVMAPETREALRGHRVVALMVGLADGVRRTGMSTARPLLTGVNPRATFKALLEARIPLYREVATVEVDTSRKTPGQVVRAVLEAIGEAAPDEGPGDEIDEEPGDVDEVGAGAPDDLPLLPNPTVLGSDRDRPS</sequence>
<evidence type="ECO:0000256" key="4">
    <source>
        <dbReference type="ARBA" id="ARBA00022605"/>
    </source>
</evidence>
<comment type="catalytic activity">
    <reaction evidence="10 11">
        <text>shikimate + ATP = 3-phosphoshikimate + ADP + H(+)</text>
        <dbReference type="Rhea" id="RHEA:13121"/>
        <dbReference type="ChEBI" id="CHEBI:15378"/>
        <dbReference type="ChEBI" id="CHEBI:30616"/>
        <dbReference type="ChEBI" id="CHEBI:36208"/>
        <dbReference type="ChEBI" id="CHEBI:145989"/>
        <dbReference type="ChEBI" id="CHEBI:456216"/>
        <dbReference type="EC" id="2.7.1.71"/>
    </reaction>
</comment>
<feature type="binding site" evidence="11">
    <location>
        <position position="44"/>
    </location>
    <ligand>
        <name>substrate</name>
    </ligand>
</feature>
<accession>A0A1M6NC71</accession>
<keyword evidence="4 11" id="KW-0028">Amino-acid biosynthesis</keyword>
<name>A0A1M6NC71_PSETH</name>
<protein>
    <recommendedName>
        <fullName evidence="3 11">Shikimate kinase</fullName>
        <shortName evidence="11">SK</shortName>
        <ecNumber evidence="3 11">2.7.1.71</ecNumber>
    </recommendedName>
</protein>
<comment type="similarity">
    <text evidence="2 11">Belongs to the shikimate kinase family.</text>
</comment>
<dbReference type="UniPathway" id="UPA00053">
    <property type="reaction ID" value="UER00088"/>
</dbReference>
<feature type="binding site" evidence="11">
    <location>
        <position position="68"/>
    </location>
    <ligand>
        <name>substrate</name>
    </ligand>
</feature>
<feature type="compositionally biased region" description="Acidic residues" evidence="12">
    <location>
        <begin position="180"/>
        <end position="198"/>
    </location>
</feature>
<dbReference type="SUPFAM" id="SSF52540">
    <property type="entry name" value="P-loop containing nucleoside triphosphate hydrolases"/>
    <property type="match status" value="1"/>
</dbReference>
<comment type="cofactor">
    <cofactor evidence="11">
        <name>Mg(2+)</name>
        <dbReference type="ChEBI" id="CHEBI:18420"/>
    </cofactor>
    <text evidence="11">Binds 1 Mg(2+) ion per subunit.</text>
</comment>
<feature type="binding site" evidence="11">
    <location>
        <position position="146"/>
    </location>
    <ligand>
        <name>substrate</name>
    </ligand>
</feature>
<keyword evidence="8 11" id="KW-0067">ATP-binding</keyword>
<keyword evidence="14" id="KW-1185">Reference proteome</keyword>
<keyword evidence="9 11" id="KW-0057">Aromatic amino acid biosynthesis</keyword>
<comment type="subunit">
    <text evidence="11">Monomer.</text>
</comment>
<proteinExistence type="inferred from homology"/>
<comment type="pathway">
    <text evidence="1 11">Metabolic intermediate biosynthesis; chorismate biosynthesis; chorismate from D-erythrose 4-phosphate and phosphoenolpyruvate: step 5/7.</text>
</comment>
<dbReference type="GO" id="GO:0009423">
    <property type="term" value="P:chorismate biosynthetic process"/>
    <property type="evidence" value="ECO:0007669"/>
    <property type="project" value="UniProtKB-UniRule"/>
</dbReference>
<evidence type="ECO:0000256" key="1">
    <source>
        <dbReference type="ARBA" id="ARBA00004842"/>
    </source>
</evidence>
<dbReference type="GO" id="GO:0009073">
    <property type="term" value="P:aromatic amino acid family biosynthetic process"/>
    <property type="evidence" value="ECO:0007669"/>
    <property type="project" value="UniProtKB-KW"/>
</dbReference>
<dbReference type="EC" id="2.7.1.71" evidence="3 11"/>
<keyword evidence="6 11" id="KW-0547">Nucleotide-binding</keyword>
<feature type="binding site" evidence="11">
    <location>
        <begin position="22"/>
        <end position="27"/>
    </location>
    <ligand>
        <name>ATP</name>
        <dbReference type="ChEBI" id="CHEBI:30616"/>
    </ligand>
</feature>
<dbReference type="GO" id="GO:0005524">
    <property type="term" value="F:ATP binding"/>
    <property type="evidence" value="ECO:0007669"/>
    <property type="project" value="UniProtKB-UniRule"/>
</dbReference>
<dbReference type="EMBL" id="FRAP01000001">
    <property type="protein sequence ID" value="SHJ93301.1"/>
    <property type="molecule type" value="Genomic_DNA"/>
</dbReference>
<evidence type="ECO:0000256" key="12">
    <source>
        <dbReference type="SAM" id="MobiDB-lite"/>
    </source>
</evidence>
<dbReference type="PANTHER" id="PTHR21087">
    <property type="entry name" value="SHIKIMATE KINASE"/>
    <property type="match status" value="1"/>
</dbReference>
<keyword evidence="11" id="KW-0460">Magnesium</keyword>
<dbReference type="STRING" id="1848.SAMN05443637_101168"/>
<keyword evidence="11" id="KW-0479">Metal-binding</keyword>
<evidence type="ECO:0000256" key="5">
    <source>
        <dbReference type="ARBA" id="ARBA00022679"/>
    </source>
</evidence>
<dbReference type="Proteomes" id="UP000184363">
    <property type="component" value="Unassembled WGS sequence"/>
</dbReference>
<feature type="binding site" evidence="11">
    <location>
        <position position="90"/>
    </location>
    <ligand>
        <name>substrate</name>
    </ligand>
</feature>
<dbReference type="GO" id="GO:0000287">
    <property type="term" value="F:magnesium ion binding"/>
    <property type="evidence" value="ECO:0007669"/>
    <property type="project" value="UniProtKB-UniRule"/>
</dbReference>
<dbReference type="HAMAP" id="MF_00109">
    <property type="entry name" value="Shikimate_kinase"/>
    <property type="match status" value="1"/>
</dbReference>
<dbReference type="PRINTS" id="PR01100">
    <property type="entry name" value="SHIKIMTKNASE"/>
</dbReference>
<organism evidence="13 14">
    <name type="scientific">Pseudonocardia thermophila</name>
    <dbReference type="NCBI Taxonomy" id="1848"/>
    <lineage>
        <taxon>Bacteria</taxon>
        <taxon>Bacillati</taxon>
        <taxon>Actinomycetota</taxon>
        <taxon>Actinomycetes</taxon>
        <taxon>Pseudonocardiales</taxon>
        <taxon>Pseudonocardiaceae</taxon>
        <taxon>Pseudonocardia</taxon>
    </lineage>
</organism>
<keyword evidence="5 11" id="KW-0808">Transferase</keyword>
<dbReference type="Pfam" id="PF01202">
    <property type="entry name" value="SKI"/>
    <property type="match status" value="1"/>
</dbReference>
<evidence type="ECO:0000256" key="6">
    <source>
        <dbReference type="ARBA" id="ARBA00022741"/>
    </source>
</evidence>
<feature type="region of interest" description="Disordered" evidence="12">
    <location>
        <begin position="177"/>
        <end position="224"/>
    </location>
</feature>
<comment type="caution">
    <text evidence="11">Lacks conserved residue(s) required for the propagation of feature annotation.</text>
</comment>
<reference evidence="13 14" key="1">
    <citation type="submission" date="2016-11" db="EMBL/GenBank/DDBJ databases">
        <authorList>
            <person name="Jaros S."/>
            <person name="Januszkiewicz K."/>
            <person name="Wedrychowicz H."/>
        </authorList>
    </citation>
    <scope>NUCLEOTIDE SEQUENCE [LARGE SCALE GENOMIC DNA]</scope>
    <source>
        <strain evidence="13 14">DSM 43832</strain>
    </source>
</reference>
<comment type="subcellular location">
    <subcellularLocation>
        <location evidence="11">Cytoplasm</location>
    </subcellularLocation>
</comment>
<keyword evidence="7 11" id="KW-0418">Kinase</keyword>
<comment type="function">
    <text evidence="11">Catalyzes the specific phosphorylation of the 3-hydroxyl group of shikimic acid using ATP as a cosubstrate.</text>
</comment>
<feature type="binding site" evidence="11">
    <location>
        <position position="127"/>
    </location>
    <ligand>
        <name>ATP</name>
        <dbReference type="ChEBI" id="CHEBI:30616"/>
    </ligand>
</feature>
<evidence type="ECO:0000256" key="3">
    <source>
        <dbReference type="ARBA" id="ARBA00012154"/>
    </source>
</evidence>
<evidence type="ECO:0000256" key="2">
    <source>
        <dbReference type="ARBA" id="ARBA00006997"/>
    </source>
</evidence>
<keyword evidence="11" id="KW-0963">Cytoplasm</keyword>
<dbReference type="CDD" id="cd00464">
    <property type="entry name" value="SK"/>
    <property type="match status" value="1"/>
</dbReference>
<evidence type="ECO:0000313" key="14">
    <source>
        <dbReference type="Proteomes" id="UP000184363"/>
    </source>
</evidence>
<dbReference type="GO" id="GO:0008652">
    <property type="term" value="P:amino acid biosynthetic process"/>
    <property type="evidence" value="ECO:0007669"/>
    <property type="project" value="UniProtKB-KW"/>
</dbReference>
<dbReference type="PANTHER" id="PTHR21087:SF16">
    <property type="entry name" value="SHIKIMATE KINASE 1, CHLOROPLASTIC"/>
    <property type="match status" value="1"/>
</dbReference>
<evidence type="ECO:0000256" key="7">
    <source>
        <dbReference type="ARBA" id="ARBA00022777"/>
    </source>
</evidence>
<dbReference type="GO" id="GO:0004765">
    <property type="term" value="F:shikimate kinase activity"/>
    <property type="evidence" value="ECO:0007669"/>
    <property type="project" value="UniProtKB-UniRule"/>
</dbReference>
<evidence type="ECO:0000256" key="8">
    <source>
        <dbReference type="ARBA" id="ARBA00022840"/>
    </source>
</evidence>
<gene>
    <name evidence="11" type="primary">aroK</name>
    <name evidence="13" type="ORF">SAMN05443637_101168</name>
</gene>
<evidence type="ECO:0000256" key="9">
    <source>
        <dbReference type="ARBA" id="ARBA00023141"/>
    </source>
</evidence>
<dbReference type="InterPro" id="IPR000623">
    <property type="entry name" value="Shikimate_kinase/TSH1"/>
</dbReference>